<accession>A0A7R9K2X2</accession>
<dbReference type="SUPFAM" id="SSF53720">
    <property type="entry name" value="ALDH-like"/>
    <property type="match status" value="1"/>
</dbReference>
<evidence type="ECO:0000313" key="3">
    <source>
        <dbReference type="EMBL" id="CAD7598290.1"/>
    </source>
</evidence>
<evidence type="ECO:0000256" key="1">
    <source>
        <dbReference type="ARBA" id="ARBA00023002"/>
    </source>
</evidence>
<protein>
    <submittedName>
        <fullName evidence="3">Uncharacterized protein</fullName>
    </submittedName>
</protein>
<proteinExistence type="predicted"/>
<evidence type="ECO:0000256" key="2">
    <source>
        <dbReference type="SAM" id="SignalP"/>
    </source>
</evidence>
<dbReference type="AlphaFoldDB" id="A0A7R9K2X2"/>
<sequence length="89" mass="10159">MRQRMWLITLVVETVVQVVQLARESFMSGKTKPLSFREKQLKQFLKMYEENEDEMVLALATDLRKLANALAVLSSTAEDGEIEVRISVG</sequence>
<keyword evidence="2" id="KW-0732">Signal</keyword>
<dbReference type="GO" id="GO:0004029">
    <property type="term" value="F:aldehyde dehydrogenase (NAD+) activity"/>
    <property type="evidence" value="ECO:0007669"/>
    <property type="project" value="TreeGrafter"/>
</dbReference>
<dbReference type="InterPro" id="IPR016162">
    <property type="entry name" value="Ald_DH_N"/>
</dbReference>
<dbReference type="GO" id="GO:0005737">
    <property type="term" value="C:cytoplasm"/>
    <property type="evidence" value="ECO:0007669"/>
    <property type="project" value="TreeGrafter"/>
</dbReference>
<organism evidence="3">
    <name type="scientific">Timema genevievae</name>
    <name type="common">Walking stick</name>
    <dbReference type="NCBI Taxonomy" id="629358"/>
    <lineage>
        <taxon>Eukaryota</taxon>
        <taxon>Metazoa</taxon>
        <taxon>Ecdysozoa</taxon>
        <taxon>Arthropoda</taxon>
        <taxon>Hexapoda</taxon>
        <taxon>Insecta</taxon>
        <taxon>Pterygota</taxon>
        <taxon>Neoptera</taxon>
        <taxon>Polyneoptera</taxon>
        <taxon>Phasmatodea</taxon>
        <taxon>Timematodea</taxon>
        <taxon>Timematoidea</taxon>
        <taxon>Timematidae</taxon>
        <taxon>Timema</taxon>
    </lineage>
</organism>
<dbReference type="Gene3D" id="3.40.605.10">
    <property type="entry name" value="Aldehyde Dehydrogenase, Chain A, domain 1"/>
    <property type="match status" value="1"/>
</dbReference>
<name>A0A7R9K2X2_TIMGE</name>
<dbReference type="GO" id="GO:0006081">
    <property type="term" value="P:aldehyde metabolic process"/>
    <property type="evidence" value="ECO:0007669"/>
    <property type="project" value="InterPro"/>
</dbReference>
<dbReference type="PANTHER" id="PTHR43570">
    <property type="entry name" value="ALDEHYDE DEHYDROGENASE"/>
    <property type="match status" value="1"/>
</dbReference>
<dbReference type="InterPro" id="IPR012394">
    <property type="entry name" value="Aldehyde_DH_NAD(P)"/>
</dbReference>
<dbReference type="PANTHER" id="PTHR43570:SF16">
    <property type="entry name" value="ALDEHYDE DEHYDROGENASE TYPE III, ISOFORM Q"/>
    <property type="match status" value="1"/>
</dbReference>
<reference evidence="3" key="1">
    <citation type="submission" date="2020-11" db="EMBL/GenBank/DDBJ databases">
        <authorList>
            <person name="Tran Van P."/>
        </authorList>
    </citation>
    <scope>NUCLEOTIDE SEQUENCE</scope>
</reference>
<feature type="signal peptide" evidence="2">
    <location>
        <begin position="1"/>
        <end position="21"/>
    </location>
</feature>
<dbReference type="EMBL" id="OE842011">
    <property type="protein sequence ID" value="CAD7598290.1"/>
    <property type="molecule type" value="Genomic_DNA"/>
</dbReference>
<feature type="chain" id="PRO_5031175249" evidence="2">
    <location>
        <begin position="22"/>
        <end position="89"/>
    </location>
</feature>
<dbReference type="InterPro" id="IPR016161">
    <property type="entry name" value="Ald_DH/histidinol_DH"/>
</dbReference>
<keyword evidence="1" id="KW-0560">Oxidoreductase</keyword>
<gene>
    <name evidence="3" type="ORF">TGEB3V08_LOCUS7007</name>
</gene>